<evidence type="ECO:0000313" key="3">
    <source>
        <dbReference type="Proteomes" id="UP001165083"/>
    </source>
</evidence>
<dbReference type="EMBL" id="BSXW01000407">
    <property type="protein sequence ID" value="GMF21414.1"/>
    <property type="molecule type" value="Genomic_DNA"/>
</dbReference>
<protein>
    <submittedName>
        <fullName evidence="2">Unnamed protein product</fullName>
    </submittedName>
</protein>
<dbReference type="OrthoDB" id="167475at2759"/>
<organism evidence="2 3">
    <name type="scientific">Phytophthora lilii</name>
    <dbReference type="NCBI Taxonomy" id="2077276"/>
    <lineage>
        <taxon>Eukaryota</taxon>
        <taxon>Sar</taxon>
        <taxon>Stramenopiles</taxon>
        <taxon>Oomycota</taxon>
        <taxon>Peronosporomycetes</taxon>
        <taxon>Peronosporales</taxon>
        <taxon>Peronosporaceae</taxon>
        <taxon>Phytophthora</taxon>
    </lineage>
</organism>
<accession>A0A9W6TSJ3</accession>
<feature type="region of interest" description="Disordered" evidence="1">
    <location>
        <begin position="364"/>
        <end position="393"/>
    </location>
</feature>
<proteinExistence type="predicted"/>
<feature type="region of interest" description="Disordered" evidence="1">
    <location>
        <begin position="152"/>
        <end position="172"/>
    </location>
</feature>
<dbReference type="Proteomes" id="UP001165083">
    <property type="component" value="Unassembled WGS sequence"/>
</dbReference>
<evidence type="ECO:0000313" key="2">
    <source>
        <dbReference type="EMBL" id="GMF21414.1"/>
    </source>
</evidence>
<gene>
    <name evidence="2" type="ORF">Plil01_000845000</name>
</gene>
<feature type="region of interest" description="Disordered" evidence="1">
    <location>
        <begin position="264"/>
        <end position="301"/>
    </location>
</feature>
<evidence type="ECO:0000256" key="1">
    <source>
        <dbReference type="SAM" id="MobiDB-lite"/>
    </source>
</evidence>
<sequence length="636" mass="69473">MSTFCREAIRNVFTAPYTTCLARRQQVIRYLWYTIELATATTYFRLAMIRSLAFEGNQQYDDEEKPMRQIRVEIPARMNTPTRSYYPGIDQHSSNQTYRADEIYEDDYDDEILQESDPRHANLDRTPTDAAAAGNARNDYTFFKQNMSTRQSAVATRDEPPQETSHTLVSREHRPAKAELYVRVEPQQPARSEIREEVIRHRLEVLPTLVNGRLDPIPETNEPISSAGASSATMFDATDLHHDEFKRHECTSAGTSGPITTFIAVKPHTDERKSPSSAPPTKIEEGRDASSPAAPSNGLSKLDTSLVGQVHVSQGIEFNNNVAENLSGDAIVDKPPTTGVQEAKTSFVPASSTIKNAALTITDGPAERPHEQPHAEATSEEAPSPMDDKSDILSSEDSLIPSYQEQAGVTSNINIPDEVKSVSSPLDPKDILKEMDGEAAQFKSSMDIEVVPMKTETVDAQEFENRLIHDGESKLESFQGANSTVDLIKANSLAAGKPVETPLIKPVPNIDEMTSIEREPSINEKATTEVSGTSSAPISFNTDLLEPLSPPAVNSQLTEDGMLLTSMQSDDFDISSSNTQQIAETTMSDTPSQEGTIVPAAVAHSVESGAKPLDTPIPVADDVGLSLILLVICDSC</sequence>
<comment type="caution">
    <text evidence="2">The sequence shown here is derived from an EMBL/GenBank/DDBJ whole genome shotgun (WGS) entry which is preliminary data.</text>
</comment>
<dbReference type="AlphaFoldDB" id="A0A9W6TSJ3"/>
<feature type="compositionally biased region" description="Basic and acidic residues" evidence="1">
    <location>
        <begin position="365"/>
        <end position="374"/>
    </location>
</feature>
<name>A0A9W6TSJ3_9STRA</name>
<reference evidence="2" key="1">
    <citation type="submission" date="2023-04" db="EMBL/GenBank/DDBJ databases">
        <title>Phytophthora lilii NBRC 32176.</title>
        <authorList>
            <person name="Ichikawa N."/>
            <person name="Sato H."/>
            <person name="Tonouchi N."/>
        </authorList>
    </citation>
    <scope>NUCLEOTIDE SEQUENCE</scope>
    <source>
        <strain evidence="2">NBRC 32176</strain>
    </source>
</reference>
<keyword evidence="3" id="KW-1185">Reference proteome</keyword>